<dbReference type="KEGG" id="mcoo:MCOO_20890"/>
<sequence>MGPPDPYRAVRVRQPARAELADLGRADLAAAAGATAVTAAAGSATETATAGATAVAAATGSTAENDRCAAGLSHDADFIAEFAVAAMRFVVNNYLSFR</sequence>
<dbReference type="AlphaFoldDB" id="A0A7I7KW73"/>
<protein>
    <submittedName>
        <fullName evidence="1">Uncharacterized protein</fullName>
    </submittedName>
</protein>
<dbReference type="EMBL" id="AP022569">
    <property type="protein sequence ID" value="BBX46074.1"/>
    <property type="molecule type" value="Genomic_DNA"/>
</dbReference>
<dbReference type="Proteomes" id="UP000465866">
    <property type="component" value="Chromosome"/>
</dbReference>
<proteinExistence type="predicted"/>
<evidence type="ECO:0000313" key="2">
    <source>
        <dbReference type="Proteomes" id="UP000465866"/>
    </source>
</evidence>
<keyword evidence="2" id="KW-1185">Reference proteome</keyword>
<organism evidence="1 2">
    <name type="scientific">Mycobacterium cookii</name>
    <dbReference type="NCBI Taxonomy" id="1775"/>
    <lineage>
        <taxon>Bacteria</taxon>
        <taxon>Bacillati</taxon>
        <taxon>Actinomycetota</taxon>
        <taxon>Actinomycetes</taxon>
        <taxon>Mycobacteriales</taxon>
        <taxon>Mycobacteriaceae</taxon>
        <taxon>Mycobacterium</taxon>
    </lineage>
</organism>
<name>A0A7I7KW73_9MYCO</name>
<accession>A0A7I7KW73</accession>
<evidence type="ECO:0000313" key="1">
    <source>
        <dbReference type="EMBL" id="BBX46074.1"/>
    </source>
</evidence>
<gene>
    <name evidence="1" type="ORF">MCOO_20890</name>
</gene>
<reference evidence="1 2" key="1">
    <citation type="journal article" date="2019" name="Emerg. Microbes Infect.">
        <title>Comprehensive subspecies identification of 175 nontuberculous mycobacteria species based on 7547 genomic profiles.</title>
        <authorList>
            <person name="Matsumoto Y."/>
            <person name="Kinjo T."/>
            <person name="Motooka D."/>
            <person name="Nabeya D."/>
            <person name="Jung N."/>
            <person name="Uechi K."/>
            <person name="Horii T."/>
            <person name="Iida T."/>
            <person name="Fujita J."/>
            <person name="Nakamura S."/>
        </authorList>
    </citation>
    <scope>NUCLEOTIDE SEQUENCE [LARGE SCALE GENOMIC DNA]</scope>
    <source>
        <strain evidence="1 2">JCM 12404</strain>
    </source>
</reference>